<dbReference type="GO" id="GO:0055085">
    <property type="term" value="P:transmembrane transport"/>
    <property type="evidence" value="ECO:0007669"/>
    <property type="project" value="InterPro"/>
</dbReference>
<evidence type="ECO:0000256" key="1">
    <source>
        <dbReference type="ARBA" id="ARBA00004196"/>
    </source>
</evidence>
<organism evidence="7 8">
    <name type="scientific">Flintibacter hominis</name>
    <dbReference type="NCBI Taxonomy" id="2763048"/>
    <lineage>
        <taxon>Bacteria</taxon>
        <taxon>Bacillati</taxon>
        <taxon>Bacillota</taxon>
        <taxon>Clostridia</taxon>
        <taxon>Eubacteriales</taxon>
        <taxon>Flintibacter</taxon>
    </lineage>
</organism>
<feature type="region of interest" description="Disordered" evidence="5">
    <location>
        <begin position="26"/>
        <end position="45"/>
    </location>
</feature>
<dbReference type="AlphaFoldDB" id="A0A8J6J6C3"/>
<comment type="similarity">
    <text evidence="2">Belongs to the bacterial solute-binding protein 7 family.</text>
</comment>
<dbReference type="EMBL" id="JACOPO010000001">
    <property type="protein sequence ID" value="MBC5721242.1"/>
    <property type="molecule type" value="Genomic_DNA"/>
</dbReference>
<dbReference type="PIRSF" id="PIRSF006470">
    <property type="entry name" value="DctB"/>
    <property type="match status" value="1"/>
</dbReference>
<name>A0A8J6J6C3_9FIRM</name>
<dbReference type="InterPro" id="IPR038404">
    <property type="entry name" value="TRAP_DctP_sf"/>
</dbReference>
<comment type="subcellular location">
    <subcellularLocation>
        <location evidence="1">Cell envelope</location>
    </subcellularLocation>
</comment>
<feature type="chain" id="PRO_5039658236" evidence="6">
    <location>
        <begin position="20"/>
        <end position="349"/>
    </location>
</feature>
<dbReference type="NCBIfam" id="NF037995">
    <property type="entry name" value="TRAP_S1"/>
    <property type="match status" value="1"/>
</dbReference>
<keyword evidence="4 6" id="KW-0732">Signal</keyword>
<sequence length="349" mass="37725">MKKALALALSLTMMVSLFAGCGSKDSGSTNANTNTNTSSGSQQEELPSYSFQLGFNTVEDSVRGEMAHVFADYVNEASGGRITVEIFPNSSLGSEQEMVEMVKTGSMDFTIPGVTAMSNVDGNFGAYGLPFLVDTYDEAHALLDGDFGNALKDIAQNNGYKIVAWGDLGTVQITNNVRPINSVEDMKGINMRCTNEEVSLKTMDALGCATTTLAFSELYLGLSQGVVDGQFNPIDAIYQNSFTEVQDYLAIVNMYTYGIALVMSNDKFESYDAETQQILMDGAAKAQEAARAYCANAEEEYLQKVKDEGCFLEITTPDVEGFKTATAGVYDDYLATCDPRIVEAVNAIR</sequence>
<evidence type="ECO:0000313" key="8">
    <source>
        <dbReference type="Proteomes" id="UP000628736"/>
    </source>
</evidence>
<dbReference type="PANTHER" id="PTHR33376:SF4">
    <property type="entry name" value="SIALIC ACID-BINDING PERIPLASMIC PROTEIN SIAP"/>
    <property type="match status" value="1"/>
</dbReference>
<proteinExistence type="inferred from homology"/>
<evidence type="ECO:0000256" key="3">
    <source>
        <dbReference type="ARBA" id="ARBA00022448"/>
    </source>
</evidence>
<dbReference type="GO" id="GO:0030288">
    <property type="term" value="C:outer membrane-bounded periplasmic space"/>
    <property type="evidence" value="ECO:0007669"/>
    <property type="project" value="InterPro"/>
</dbReference>
<evidence type="ECO:0000256" key="6">
    <source>
        <dbReference type="SAM" id="SignalP"/>
    </source>
</evidence>
<dbReference type="RefSeq" id="WP_186851784.1">
    <property type="nucleotide sequence ID" value="NZ_JACOPO010000001.1"/>
</dbReference>
<dbReference type="PANTHER" id="PTHR33376">
    <property type="match status" value="1"/>
</dbReference>
<gene>
    <name evidence="7" type="ORF">H8S11_00155</name>
</gene>
<dbReference type="NCBIfam" id="TIGR00787">
    <property type="entry name" value="dctP"/>
    <property type="match status" value="1"/>
</dbReference>
<keyword evidence="8" id="KW-1185">Reference proteome</keyword>
<evidence type="ECO:0000256" key="2">
    <source>
        <dbReference type="ARBA" id="ARBA00009023"/>
    </source>
</evidence>
<keyword evidence="3" id="KW-0813">Transport</keyword>
<dbReference type="Proteomes" id="UP000628736">
    <property type="component" value="Unassembled WGS sequence"/>
</dbReference>
<evidence type="ECO:0000256" key="4">
    <source>
        <dbReference type="ARBA" id="ARBA00022729"/>
    </source>
</evidence>
<feature type="compositionally biased region" description="Low complexity" evidence="5">
    <location>
        <begin position="26"/>
        <end position="41"/>
    </location>
</feature>
<protein>
    <submittedName>
        <fullName evidence="7">TRAP transporter substrate-binding protein</fullName>
    </submittedName>
</protein>
<dbReference type="InterPro" id="IPR018389">
    <property type="entry name" value="DctP_fam"/>
</dbReference>
<dbReference type="CDD" id="cd13603">
    <property type="entry name" value="PBP2_TRAP_Siap_TeaA_like"/>
    <property type="match status" value="1"/>
</dbReference>
<evidence type="ECO:0000313" key="7">
    <source>
        <dbReference type="EMBL" id="MBC5721242.1"/>
    </source>
</evidence>
<accession>A0A8J6J6C3</accession>
<evidence type="ECO:0000256" key="5">
    <source>
        <dbReference type="SAM" id="MobiDB-lite"/>
    </source>
</evidence>
<comment type="caution">
    <text evidence="7">The sequence shown here is derived from an EMBL/GenBank/DDBJ whole genome shotgun (WGS) entry which is preliminary data.</text>
</comment>
<feature type="signal peptide" evidence="6">
    <location>
        <begin position="1"/>
        <end position="19"/>
    </location>
</feature>
<dbReference type="Pfam" id="PF03480">
    <property type="entry name" value="DctP"/>
    <property type="match status" value="1"/>
</dbReference>
<dbReference type="InterPro" id="IPR004682">
    <property type="entry name" value="TRAP_DctP"/>
</dbReference>
<reference evidence="7" key="1">
    <citation type="submission" date="2020-08" db="EMBL/GenBank/DDBJ databases">
        <title>Genome public.</title>
        <authorList>
            <person name="Liu C."/>
            <person name="Sun Q."/>
        </authorList>
    </citation>
    <scope>NUCLEOTIDE SEQUENCE</scope>
    <source>
        <strain evidence="7">NSJ-23</strain>
    </source>
</reference>
<dbReference type="Gene3D" id="3.40.190.170">
    <property type="entry name" value="Bacterial extracellular solute-binding protein, family 7"/>
    <property type="match status" value="1"/>
</dbReference>
<dbReference type="PROSITE" id="PS51257">
    <property type="entry name" value="PROKAR_LIPOPROTEIN"/>
    <property type="match status" value="1"/>
</dbReference>